<dbReference type="EMBL" id="SBKP01000006">
    <property type="protein sequence ID" value="RXR29032.1"/>
    <property type="molecule type" value="Genomic_DNA"/>
</dbReference>
<organism evidence="3 4">
    <name type="scientific">Sphingobium fluviale</name>
    <dbReference type="NCBI Taxonomy" id="2506423"/>
    <lineage>
        <taxon>Bacteria</taxon>
        <taxon>Pseudomonadati</taxon>
        <taxon>Pseudomonadota</taxon>
        <taxon>Alphaproteobacteria</taxon>
        <taxon>Sphingomonadales</taxon>
        <taxon>Sphingomonadaceae</taxon>
        <taxon>Sphingobium</taxon>
    </lineage>
</organism>
<dbReference type="InterPro" id="IPR003777">
    <property type="entry name" value="XdhC_CoxI"/>
</dbReference>
<dbReference type="RefSeq" id="WP_129404097.1">
    <property type="nucleotide sequence ID" value="NZ_SBKP01000006.1"/>
</dbReference>
<evidence type="ECO:0000259" key="2">
    <source>
        <dbReference type="Pfam" id="PF13478"/>
    </source>
</evidence>
<evidence type="ECO:0000313" key="3">
    <source>
        <dbReference type="EMBL" id="RXR29032.1"/>
    </source>
</evidence>
<dbReference type="PANTHER" id="PTHR30388">
    <property type="entry name" value="ALDEHYDE OXIDOREDUCTASE MOLYBDENUM COFACTOR ASSEMBLY PROTEIN"/>
    <property type="match status" value="1"/>
</dbReference>
<proteinExistence type="predicted"/>
<dbReference type="AlphaFoldDB" id="A0A4Q1KHN9"/>
<dbReference type="OrthoDB" id="9815497at2"/>
<dbReference type="InterPro" id="IPR052698">
    <property type="entry name" value="MoCofactor_Util/Proc"/>
</dbReference>
<dbReference type="Gene3D" id="3.40.50.720">
    <property type="entry name" value="NAD(P)-binding Rossmann-like Domain"/>
    <property type="match status" value="1"/>
</dbReference>
<keyword evidence="4" id="KW-1185">Reference proteome</keyword>
<dbReference type="PANTHER" id="PTHR30388:SF4">
    <property type="entry name" value="MOLYBDENUM COFACTOR INSERTION CHAPERONE PAOD"/>
    <property type="match status" value="1"/>
</dbReference>
<dbReference type="InterPro" id="IPR027051">
    <property type="entry name" value="XdhC_Rossmann_dom"/>
</dbReference>
<feature type="domain" description="XdhC Rossmann" evidence="2">
    <location>
        <begin position="142"/>
        <end position="265"/>
    </location>
</feature>
<dbReference type="Pfam" id="PF02625">
    <property type="entry name" value="XdhC_CoxI"/>
    <property type="match status" value="1"/>
</dbReference>
<dbReference type="Pfam" id="PF13478">
    <property type="entry name" value="XdhC_C"/>
    <property type="match status" value="1"/>
</dbReference>
<evidence type="ECO:0000259" key="1">
    <source>
        <dbReference type="Pfam" id="PF02625"/>
    </source>
</evidence>
<dbReference type="Proteomes" id="UP000290958">
    <property type="component" value="Unassembled WGS sequence"/>
</dbReference>
<sequence>MDDIDDDHAGLAAACRNEAALCTIVRIDGSFSRRLGSQLAITRDGDIIGSLADGCLEKQLAADMAQCQKPTVKRYGKGSSQIDFRLPCGGGLDILLDPQPDAAQCRAALEALDARKAAALQLATNDLLAVRHYIPRLRVRAFGEDPELAALEDLASASGIVLERYDRSLLSLGREPAIPPADLWTAHILLFHDHEWEAAILRQALAGPSFYIGAQGGAKARLDRIERLAREGIGPEDLARIRGPVGVIPSSRTPRSLALSILSEIVGAYERLHPHA</sequence>
<evidence type="ECO:0000313" key="4">
    <source>
        <dbReference type="Proteomes" id="UP000290958"/>
    </source>
</evidence>
<accession>A0A4Q1KHN9</accession>
<gene>
    <name evidence="3" type="ORF">EQG66_08120</name>
</gene>
<protein>
    <submittedName>
        <fullName evidence="3">XdhC family protein</fullName>
    </submittedName>
</protein>
<reference evidence="4" key="1">
    <citation type="submission" date="2019-01" db="EMBL/GenBank/DDBJ databases">
        <title>Cytophagaceae bacterium strain CAR-16.</title>
        <authorList>
            <person name="Chen W.-M."/>
        </authorList>
    </citation>
    <scope>NUCLEOTIDE SEQUENCE [LARGE SCALE GENOMIC DNA]</scope>
    <source>
        <strain evidence="4">CHR27</strain>
    </source>
</reference>
<comment type="caution">
    <text evidence="3">The sequence shown here is derived from an EMBL/GenBank/DDBJ whole genome shotgun (WGS) entry which is preliminary data.</text>
</comment>
<name>A0A4Q1KHN9_9SPHN</name>
<feature type="domain" description="XdhC- CoxI" evidence="1">
    <location>
        <begin position="17"/>
        <end position="75"/>
    </location>
</feature>